<sequence>MAVNSLSSDPEYHGARETLWESGGTTLQ</sequence>
<feature type="compositionally biased region" description="Basic and acidic residues" evidence="1">
    <location>
        <begin position="10"/>
        <end position="19"/>
    </location>
</feature>
<feature type="region of interest" description="Disordered" evidence="1">
    <location>
        <begin position="1"/>
        <end position="28"/>
    </location>
</feature>
<protein>
    <submittedName>
        <fullName evidence="2">Uncharacterized protein</fullName>
    </submittedName>
</protein>
<organism evidence="2">
    <name type="scientific">marine metagenome</name>
    <dbReference type="NCBI Taxonomy" id="408172"/>
    <lineage>
        <taxon>unclassified sequences</taxon>
        <taxon>metagenomes</taxon>
        <taxon>ecological metagenomes</taxon>
    </lineage>
</organism>
<gene>
    <name evidence="2" type="ORF">METZ01_LOCUS258165</name>
</gene>
<proteinExistence type="predicted"/>
<dbReference type="AlphaFoldDB" id="A0A382J3B4"/>
<evidence type="ECO:0000256" key="1">
    <source>
        <dbReference type="SAM" id="MobiDB-lite"/>
    </source>
</evidence>
<dbReference type="EMBL" id="UINC01070849">
    <property type="protein sequence ID" value="SVC05311.1"/>
    <property type="molecule type" value="Genomic_DNA"/>
</dbReference>
<feature type="non-terminal residue" evidence="2">
    <location>
        <position position="28"/>
    </location>
</feature>
<evidence type="ECO:0000313" key="2">
    <source>
        <dbReference type="EMBL" id="SVC05311.1"/>
    </source>
</evidence>
<reference evidence="2" key="1">
    <citation type="submission" date="2018-05" db="EMBL/GenBank/DDBJ databases">
        <authorList>
            <person name="Lanie J.A."/>
            <person name="Ng W.-L."/>
            <person name="Kazmierczak K.M."/>
            <person name="Andrzejewski T.M."/>
            <person name="Davidsen T.M."/>
            <person name="Wayne K.J."/>
            <person name="Tettelin H."/>
            <person name="Glass J.I."/>
            <person name="Rusch D."/>
            <person name="Podicherti R."/>
            <person name="Tsui H.-C.T."/>
            <person name="Winkler M.E."/>
        </authorList>
    </citation>
    <scope>NUCLEOTIDE SEQUENCE</scope>
</reference>
<accession>A0A382J3B4</accession>
<name>A0A382J3B4_9ZZZZ</name>